<dbReference type="InterPro" id="IPR015915">
    <property type="entry name" value="Kelch-typ_b-propeller"/>
</dbReference>
<dbReference type="SUPFAM" id="SSF117281">
    <property type="entry name" value="Kelch motif"/>
    <property type="match status" value="1"/>
</dbReference>
<protein>
    <submittedName>
        <fullName evidence="2">Uncharacterized protein</fullName>
    </submittedName>
</protein>
<keyword evidence="3" id="KW-1185">Reference proteome</keyword>
<accession>X6LYJ0</accession>
<reference evidence="2 3" key="1">
    <citation type="journal article" date="2013" name="Curr. Biol.">
        <title>The Genome of the Foraminiferan Reticulomyxa filosa.</title>
        <authorList>
            <person name="Glockner G."/>
            <person name="Hulsmann N."/>
            <person name="Schleicher M."/>
            <person name="Noegel A.A."/>
            <person name="Eichinger L."/>
            <person name="Gallinger C."/>
            <person name="Pawlowski J."/>
            <person name="Sierra R."/>
            <person name="Euteneuer U."/>
            <person name="Pillet L."/>
            <person name="Moustafa A."/>
            <person name="Platzer M."/>
            <person name="Groth M."/>
            <person name="Szafranski K."/>
            <person name="Schliwa M."/>
        </authorList>
    </citation>
    <scope>NUCLEOTIDE SEQUENCE [LARGE SCALE GENOMIC DNA]</scope>
</reference>
<dbReference type="AlphaFoldDB" id="X6LYJ0"/>
<keyword evidence="1" id="KW-1133">Transmembrane helix</keyword>
<dbReference type="EMBL" id="ASPP01027183">
    <property type="protein sequence ID" value="ETO06391.1"/>
    <property type="molecule type" value="Genomic_DNA"/>
</dbReference>
<feature type="transmembrane region" description="Helical" evidence="1">
    <location>
        <begin position="123"/>
        <end position="146"/>
    </location>
</feature>
<gene>
    <name evidence="2" type="ORF">RFI_31007</name>
</gene>
<dbReference type="Proteomes" id="UP000023152">
    <property type="component" value="Unassembled WGS sequence"/>
</dbReference>
<evidence type="ECO:0000256" key="1">
    <source>
        <dbReference type="SAM" id="Phobius"/>
    </source>
</evidence>
<proteinExistence type="predicted"/>
<evidence type="ECO:0000313" key="2">
    <source>
        <dbReference type="EMBL" id="ETO06391.1"/>
    </source>
</evidence>
<sequence length="168" mass="19198">MSGQTFQDLKNLPVPFSNTQCVLHKQEILICGGYTTNKCYSYHISKNKYKYICDYPSNVRLFGHCVVKLVDNNNKDDDQITLLSFGGYYEHTLSLLVNNVKPNLKLTTNIDQSKISFVKIMQVCAVFLLLCSVAFINFIILCLFHMHLTVSTETHKLDISTTALNKEY</sequence>
<keyword evidence="1" id="KW-0812">Transmembrane</keyword>
<name>X6LYJ0_RETFI</name>
<evidence type="ECO:0000313" key="3">
    <source>
        <dbReference type="Proteomes" id="UP000023152"/>
    </source>
</evidence>
<dbReference type="Gene3D" id="2.120.10.80">
    <property type="entry name" value="Kelch-type beta propeller"/>
    <property type="match status" value="1"/>
</dbReference>
<comment type="caution">
    <text evidence="2">The sequence shown here is derived from an EMBL/GenBank/DDBJ whole genome shotgun (WGS) entry which is preliminary data.</text>
</comment>
<keyword evidence="1" id="KW-0472">Membrane</keyword>
<organism evidence="2 3">
    <name type="scientific">Reticulomyxa filosa</name>
    <dbReference type="NCBI Taxonomy" id="46433"/>
    <lineage>
        <taxon>Eukaryota</taxon>
        <taxon>Sar</taxon>
        <taxon>Rhizaria</taxon>
        <taxon>Retaria</taxon>
        <taxon>Foraminifera</taxon>
        <taxon>Monothalamids</taxon>
        <taxon>Reticulomyxidae</taxon>
        <taxon>Reticulomyxa</taxon>
    </lineage>
</organism>